<protein>
    <submittedName>
        <fullName evidence="2">Uncharacterized protein</fullName>
    </submittedName>
</protein>
<feature type="compositionally biased region" description="Gly residues" evidence="1">
    <location>
        <begin position="62"/>
        <end position="78"/>
    </location>
</feature>
<comment type="caution">
    <text evidence="2">The sequence shown here is derived from an EMBL/GenBank/DDBJ whole genome shotgun (WGS) entry which is preliminary data.</text>
</comment>
<evidence type="ECO:0000313" key="2">
    <source>
        <dbReference type="EMBL" id="GAA3136225.1"/>
    </source>
</evidence>
<dbReference type="Proteomes" id="UP001500320">
    <property type="component" value="Unassembled WGS sequence"/>
</dbReference>
<sequence>MPEPAEQGDGGAGEGEEGDDGGGDRGRDDGAHGHEHPSRARGPRTPGAEHGCREIRCAAVSGGPGRRPGGACPPGGAGQTVTTRLNASA</sequence>
<accession>A0ABP6N4I8</accession>
<feature type="compositionally biased region" description="Basic and acidic residues" evidence="1">
    <location>
        <begin position="22"/>
        <end position="38"/>
    </location>
</feature>
<organism evidence="2 3">
    <name type="scientific">Planomonospora alba</name>
    <dbReference type="NCBI Taxonomy" id="161354"/>
    <lineage>
        <taxon>Bacteria</taxon>
        <taxon>Bacillati</taxon>
        <taxon>Actinomycetota</taxon>
        <taxon>Actinomycetes</taxon>
        <taxon>Streptosporangiales</taxon>
        <taxon>Streptosporangiaceae</taxon>
        <taxon>Planomonospora</taxon>
    </lineage>
</organism>
<name>A0ABP6N4I8_9ACTN</name>
<gene>
    <name evidence="2" type="ORF">GCM10010466_28770</name>
</gene>
<evidence type="ECO:0000256" key="1">
    <source>
        <dbReference type="SAM" id="MobiDB-lite"/>
    </source>
</evidence>
<feature type="compositionally biased region" description="Polar residues" evidence="1">
    <location>
        <begin position="79"/>
        <end position="89"/>
    </location>
</feature>
<keyword evidence="3" id="KW-1185">Reference proteome</keyword>
<reference evidence="3" key="1">
    <citation type="journal article" date="2019" name="Int. J. Syst. Evol. Microbiol.">
        <title>The Global Catalogue of Microorganisms (GCM) 10K type strain sequencing project: providing services to taxonomists for standard genome sequencing and annotation.</title>
        <authorList>
            <consortium name="The Broad Institute Genomics Platform"/>
            <consortium name="The Broad Institute Genome Sequencing Center for Infectious Disease"/>
            <person name="Wu L."/>
            <person name="Ma J."/>
        </authorList>
    </citation>
    <scope>NUCLEOTIDE SEQUENCE [LARGE SCALE GENOMIC DNA]</scope>
    <source>
        <strain evidence="3">JCM 9373</strain>
    </source>
</reference>
<feature type="region of interest" description="Disordered" evidence="1">
    <location>
        <begin position="1"/>
        <end position="89"/>
    </location>
</feature>
<proteinExistence type="predicted"/>
<dbReference type="EMBL" id="BAAAUT010000020">
    <property type="protein sequence ID" value="GAA3136225.1"/>
    <property type="molecule type" value="Genomic_DNA"/>
</dbReference>
<evidence type="ECO:0000313" key="3">
    <source>
        <dbReference type="Proteomes" id="UP001500320"/>
    </source>
</evidence>